<evidence type="ECO:0000256" key="6">
    <source>
        <dbReference type="RuleBase" id="RU000304"/>
    </source>
</evidence>
<feature type="binding site" evidence="5">
    <location>
        <position position="45"/>
    </location>
    <ligand>
        <name>ATP</name>
        <dbReference type="ChEBI" id="CHEBI:30616"/>
    </ligand>
</feature>
<dbReference type="GO" id="GO:0004674">
    <property type="term" value="F:protein serine/threonine kinase activity"/>
    <property type="evidence" value="ECO:0007669"/>
    <property type="project" value="UniProtKB-KW"/>
</dbReference>
<evidence type="ECO:0000256" key="2">
    <source>
        <dbReference type="ARBA" id="ARBA00022741"/>
    </source>
</evidence>
<evidence type="ECO:0000256" key="4">
    <source>
        <dbReference type="ARBA" id="ARBA00022840"/>
    </source>
</evidence>
<keyword evidence="6" id="KW-0723">Serine/threonine-protein kinase</keyword>
<dbReference type="InterPro" id="IPR008271">
    <property type="entry name" value="Ser/Thr_kinase_AS"/>
</dbReference>
<evidence type="ECO:0000259" key="7">
    <source>
        <dbReference type="PROSITE" id="PS50011"/>
    </source>
</evidence>
<dbReference type="AlphaFoldDB" id="A0AAE1Y663"/>
<dbReference type="PROSITE" id="PS00107">
    <property type="entry name" value="PROTEIN_KINASE_ATP"/>
    <property type="match status" value="1"/>
</dbReference>
<evidence type="ECO:0000256" key="1">
    <source>
        <dbReference type="ARBA" id="ARBA00022679"/>
    </source>
</evidence>
<dbReference type="InterPro" id="IPR011009">
    <property type="entry name" value="Kinase-like_dom_sf"/>
</dbReference>
<sequence>MKEFDLQELEVATDSFSPSRIVGKGSHGSVYRGILKDGKYVAIKKQSLGLQKLRDNRKLENEARILSSFHPHPCLINLIGTSRDPFGNRILVTEYMPNGTLHEILHLSATPLTWPKRVEFAIHIAKGVRFIHESDPSIVHRDIKSANVLVDKNWNAKLADFGLAIRLNSEDELNLPAGTIGYLDPSYTAPSKLSTKIDVFSYGVLLLELISNRKVIDVLQSPASIVEWALPLIEKGRMMEVLDKRVHLPRYMGSTIKQLLRMAARCVSSTESLRPSMGEIIANLESSIAGPIRLPLSMNFIRDIILKILRRKRFKFDGMKRNKMTPTTISDTCADHDTRSGVCSKKMSKGTLLVREILADFTLK</sequence>
<comment type="similarity">
    <text evidence="6">Belongs to the protein kinase superfamily.</text>
</comment>
<dbReference type="Gene3D" id="3.30.200.20">
    <property type="entry name" value="Phosphorylase Kinase, domain 1"/>
    <property type="match status" value="1"/>
</dbReference>
<dbReference type="PROSITE" id="PS00108">
    <property type="entry name" value="PROTEIN_KINASE_ST"/>
    <property type="match status" value="1"/>
</dbReference>
<accession>A0AAE1Y663</accession>
<dbReference type="PROSITE" id="PS50011">
    <property type="entry name" value="PROTEIN_KINASE_DOM"/>
    <property type="match status" value="1"/>
</dbReference>
<dbReference type="Proteomes" id="UP001293254">
    <property type="component" value="Unassembled WGS sequence"/>
</dbReference>
<protein>
    <submittedName>
        <fullName evidence="8">Serine/threonine-protein kinase-like protein</fullName>
    </submittedName>
</protein>
<reference evidence="8" key="1">
    <citation type="submission" date="2020-06" db="EMBL/GenBank/DDBJ databases">
        <authorList>
            <person name="Li T."/>
            <person name="Hu X."/>
            <person name="Zhang T."/>
            <person name="Song X."/>
            <person name="Zhang H."/>
            <person name="Dai N."/>
            <person name="Sheng W."/>
            <person name="Hou X."/>
            <person name="Wei L."/>
        </authorList>
    </citation>
    <scope>NUCLEOTIDE SEQUENCE</scope>
    <source>
        <strain evidence="8">3651</strain>
        <tissue evidence="8">Leaf</tissue>
    </source>
</reference>
<organism evidence="8 9">
    <name type="scientific">Sesamum alatum</name>
    <dbReference type="NCBI Taxonomy" id="300844"/>
    <lineage>
        <taxon>Eukaryota</taxon>
        <taxon>Viridiplantae</taxon>
        <taxon>Streptophyta</taxon>
        <taxon>Embryophyta</taxon>
        <taxon>Tracheophyta</taxon>
        <taxon>Spermatophyta</taxon>
        <taxon>Magnoliopsida</taxon>
        <taxon>eudicotyledons</taxon>
        <taxon>Gunneridae</taxon>
        <taxon>Pentapetalae</taxon>
        <taxon>asterids</taxon>
        <taxon>lamiids</taxon>
        <taxon>Lamiales</taxon>
        <taxon>Pedaliaceae</taxon>
        <taxon>Sesamum</taxon>
    </lineage>
</organism>
<comment type="caution">
    <text evidence="8">The sequence shown here is derived from an EMBL/GenBank/DDBJ whole genome shotgun (WGS) entry which is preliminary data.</text>
</comment>
<reference evidence="8" key="2">
    <citation type="journal article" date="2024" name="Plant">
        <title>Genomic evolution and insights into agronomic trait innovations of Sesamum species.</title>
        <authorList>
            <person name="Miao H."/>
            <person name="Wang L."/>
            <person name="Qu L."/>
            <person name="Liu H."/>
            <person name="Sun Y."/>
            <person name="Le M."/>
            <person name="Wang Q."/>
            <person name="Wei S."/>
            <person name="Zheng Y."/>
            <person name="Lin W."/>
            <person name="Duan Y."/>
            <person name="Cao H."/>
            <person name="Xiong S."/>
            <person name="Wang X."/>
            <person name="Wei L."/>
            <person name="Li C."/>
            <person name="Ma Q."/>
            <person name="Ju M."/>
            <person name="Zhao R."/>
            <person name="Li G."/>
            <person name="Mu C."/>
            <person name="Tian Q."/>
            <person name="Mei H."/>
            <person name="Zhang T."/>
            <person name="Gao T."/>
            <person name="Zhang H."/>
        </authorList>
    </citation>
    <scope>NUCLEOTIDE SEQUENCE</scope>
    <source>
        <strain evidence="8">3651</strain>
    </source>
</reference>
<evidence type="ECO:0000313" key="9">
    <source>
        <dbReference type="Proteomes" id="UP001293254"/>
    </source>
</evidence>
<dbReference type="Pfam" id="PF00069">
    <property type="entry name" value="Pkinase"/>
    <property type="match status" value="1"/>
</dbReference>
<keyword evidence="4 5" id="KW-0067">ATP-binding</keyword>
<dbReference type="PANTHER" id="PTHR46146">
    <property type="entry name" value="SERINE/THREONINE-PROTEIN KINASE-LIKE PROTEIN CCR4"/>
    <property type="match status" value="1"/>
</dbReference>
<keyword evidence="1" id="KW-0808">Transferase</keyword>
<dbReference type="PANTHER" id="PTHR46146:SF23">
    <property type="entry name" value="PROTEIN KINASE DOMAIN-CONTAINING PROTEIN"/>
    <property type="match status" value="1"/>
</dbReference>
<dbReference type="EMBL" id="JACGWO010000006">
    <property type="protein sequence ID" value="KAK4424403.1"/>
    <property type="molecule type" value="Genomic_DNA"/>
</dbReference>
<name>A0AAE1Y663_9LAMI</name>
<keyword evidence="9" id="KW-1185">Reference proteome</keyword>
<evidence type="ECO:0000256" key="3">
    <source>
        <dbReference type="ARBA" id="ARBA00022777"/>
    </source>
</evidence>
<dbReference type="InterPro" id="IPR017441">
    <property type="entry name" value="Protein_kinase_ATP_BS"/>
</dbReference>
<dbReference type="Gene3D" id="1.10.510.10">
    <property type="entry name" value="Transferase(Phosphotransferase) domain 1"/>
    <property type="match status" value="1"/>
</dbReference>
<keyword evidence="3 8" id="KW-0418">Kinase</keyword>
<evidence type="ECO:0000256" key="5">
    <source>
        <dbReference type="PROSITE-ProRule" id="PRU10141"/>
    </source>
</evidence>
<dbReference type="SMART" id="SM00220">
    <property type="entry name" value="S_TKc"/>
    <property type="match status" value="1"/>
</dbReference>
<dbReference type="InterPro" id="IPR000719">
    <property type="entry name" value="Prot_kinase_dom"/>
</dbReference>
<dbReference type="GO" id="GO:0005524">
    <property type="term" value="F:ATP binding"/>
    <property type="evidence" value="ECO:0007669"/>
    <property type="project" value="UniProtKB-UniRule"/>
</dbReference>
<feature type="domain" description="Protein kinase" evidence="7">
    <location>
        <begin position="16"/>
        <end position="288"/>
    </location>
</feature>
<proteinExistence type="inferred from homology"/>
<gene>
    <name evidence="8" type="ORF">Salat_1633700</name>
</gene>
<evidence type="ECO:0000313" key="8">
    <source>
        <dbReference type="EMBL" id="KAK4424403.1"/>
    </source>
</evidence>
<keyword evidence="2 5" id="KW-0547">Nucleotide-binding</keyword>
<dbReference type="SUPFAM" id="SSF56112">
    <property type="entry name" value="Protein kinase-like (PK-like)"/>
    <property type="match status" value="1"/>
</dbReference>